<dbReference type="Proteomes" id="UP000324222">
    <property type="component" value="Unassembled WGS sequence"/>
</dbReference>
<name>A0A5B7G6K6_PORTR</name>
<feature type="compositionally biased region" description="Basic residues" evidence="1">
    <location>
        <begin position="1"/>
        <end position="15"/>
    </location>
</feature>
<evidence type="ECO:0000313" key="2">
    <source>
        <dbReference type="EMBL" id="MPC55571.1"/>
    </source>
</evidence>
<feature type="region of interest" description="Disordered" evidence="1">
    <location>
        <begin position="1"/>
        <end position="83"/>
    </location>
</feature>
<feature type="compositionally biased region" description="Pro residues" evidence="1">
    <location>
        <begin position="64"/>
        <end position="76"/>
    </location>
</feature>
<dbReference type="EMBL" id="VSRR010013286">
    <property type="protein sequence ID" value="MPC55571.1"/>
    <property type="molecule type" value="Genomic_DNA"/>
</dbReference>
<evidence type="ECO:0000256" key="1">
    <source>
        <dbReference type="SAM" id="MobiDB-lite"/>
    </source>
</evidence>
<evidence type="ECO:0000313" key="3">
    <source>
        <dbReference type="Proteomes" id="UP000324222"/>
    </source>
</evidence>
<sequence length="83" mass="9151">MGKLIGRRPWRRRRAPWGDRAAANHPQAAAAMPRPSTVSPRLSLRPAGGVAPPRRGLAGHPGHATPPAPWRPPPQPLCRRRRR</sequence>
<reference evidence="2 3" key="1">
    <citation type="submission" date="2019-05" db="EMBL/GenBank/DDBJ databases">
        <title>Another draft genome of Portunus trituberculatus and its Hox gene families provides insights of decapod evolution.</title>
        <authorList>
            <person name="Jeong J.-H."/>
            <person name="Song I."/>
            <person name="Kim S."/>
            <person name="Choi T."/>
            <person name="Kim D."/>
            <person name="Ryu S."/>
            <person name="Kim W."/>
        </authorList>
    </citation>
    <scope>NUCLEOTIDE SEQUENCE [LARGE SCALE GENOMIC DNA]</scope>
    <source>
        <tissue evidence="2">Muscle</tissue>
    </source>
</reference>
<gene>
    <name evidence="2" type="ORF">E2C01_049513</name>
</gene>
<dbReference type="AlphaFoldDB" id="A0A5B7G6K6"/>
<feature type="compositionally biased region" description="Low complexity" evidence="1">
    <location>
        <begin position="18"/>
        <end position="31"/>
    </location>
</feature>
<keyword evidence="3" id="KW-1185">Reference proteome</keyword>
<organism evidence="2 3">
    <name type="scientific">Portunus trituberculatus</name>
    <name type="common">Swimming crab</name>
    <name type="synonym">Neptunus trituberculatus</name>
    <dbReference type="NCBI Taxonomy" id="210409"/>
    <lineage>
        <taxon>Eukaryota</taxon>
        <taxon>Metazoa</taxon>
        <taxon>Ecdysozoa</taxon>
        <taxon>Arthropoda</taxon>
        <taxon>Crustacea</taxon>
        <taxon>Multicrustacea</taxon>
        <taxon>Malacostraca</taxon>
        <taxon>Eumalacostraca</taxon>
        <taxon>Eucarida</taxon>
        <taxon>Decapoda</taxon>
        <taxon>Pleocyemata</taxon>
        <taxon>Brachyura</taxon>
        <taxon>Eubrachyura</taxon>
        <taxon>Portunoidea</taxon>
        <taxon>Portunidae</taxon>
        <taxon>Portuninae</taxon>
        <taxon>Portunus</taxon>
    </lineage>
</organism>
<protein>
    <submittedName>
        <fullName evidence="2">Uncharacterized protein</fullName>
    </submittedName>
</protein>
<accession>A0A5B7G6K6</accession>
<comment type="caution">
    <text evidence="2">The sequence shown here is derived from an EMBL/GenBank/DDBJ whole genome shotgun (WGS) entry which is preliminary data.</text>
</comment>
<proteinExistence type="predicted"/>